<name>A0A3P3VJJ8_9GAMM</name>
<dbReference type="Proteomes" id="UP000280792">
    <property type="component" value="Unassembled WGS sequence"/>
</dbReference>
<dbReference type="RefSeq" id="WP_125017061.1">
    <property type="nucleotide sequence ID" value="NZ_QWEZ01000002.1"/>
</dbReference>
<dbReference type="GO" id="GO:0009399">
    <property type="term" value="P:nitrogen fixation"/>
    <property type="evidence" value="ECO:0007669"/>
    <property type="project" value="InterPro"/>
</dbReference>
<sequence>MSCAPNRHAGRELQFSRLMQQAQFHPNTRPLAQIIASWHSGIGVLPKRLGLSREAFSELQRSHFGLARAWRHELYNSRERLDERLDDLRDELLRLLLQHARDPSPSVRWIAELVATACQGSNHLWEDLGVWDRSTLSQLLSYNFPTLAALNTRDMKWKKFLFKQLCEAEGIYICRAPSCDQCTDFDDCFGPE</sequence>
<dbReference type="AlphaFoldDB" id="A0A3P3VJJ8"/>
<dbReference type="InterPro" id="IPR006975">
    <property type="entry name" value="NifQ"/>
</dbReference>
<accession>A0A3P3VJJ8</accession>
<reference evidence="2 3" key="2">
    <citation type="submission" date="2018-12" db="EMBL/GenBank/DDBJ databases">
        <title>Simiduia agarivorans gen. nov., sp. nov., a marine, agarolytic bacterium isolated from shallow coastal water from Keelung, Taiwan.</title>
        <authorList>
            <person name="Shieh W.Y."/>
        </authorList>
    </citation>
    <scope>NUCLEOTIDE SEQUENCE [LARGE SCALE GENOMIC DNA]</scope>
    <source>
        <strain evidence="2 3">GTF-13</strain>
    </source>
</reference>
<reference evidence="2 3" key="1">
    <citation type="submission" date="2018-08" db="EMBL/GenBank/DDBJ databases">
        <authorList>
            <person name="Khan S.A."/>
        </authorList>
    </citation>
    <scope>NUCLEOTIDE SEQUENCE [LARGE SCALE GENOMIC DNA]</scope>
    <source>
        <strain evidence="2 3">GTF-13</strain>
    </source>
</reference>
<gene>
    <name evidence="2" type="ORF">D0544_13680</name>
</gene>
<dbReference type="GO" id="GO:0030151">
    <property type="term" value="F:molybdenum ion binding"/>
    <property type="evidence" value="ECO:0007669"/>
    <property type="project" value="InterPro"/>
</dbReference>
<evidence type="ECO:0000256" key="1">
    <source>
        <dbReference type="SAM" id="Coils"/>
    </source>
</evidence>
<keyword evidence="1" id="KW-0175">Coiled coil</keyword>
<evidence type="ECO:0000313" key="2">
    <source>
        <dbReference type="EMBL" id="RRJ82895.1"/>
    </source>
</evidence>
<protein>
    <submittedName>
        <fullName evidence="2">Nitrogen fixation protein NifQ</fullName>
    </submittedName>
</protein>
<feature type="coiled-coil region" evidence="1">
    <location>
        <begin position="71"/>
        <end position="98"/>
    </location>
</feature>
<dbReference type="Pfam" id="PF04891">
    <property type="entry name" value="NifQ"/>
    <property type="match status" value="1"/>
</dbReference>
<organism evidence="2 3">
    <name type="scientific">Aestuariirhabdus litorea</name>
    <dbReference type="NCBI Taxonomy" id="2528527"/>
    <lineage>
        <taxon>Bacteria</taxon>
        <taxon>Pseudomonadati</taxon>
        <taxon>Pseudomonadota</taxon>
        <taxon>Gammaproteobacteria</taxon>
        <taxon>Oceanospirillales</taxon>
        <taxon>Aestuariirhabdaceae</taxon>
        <taxon>Aestuariirhabdus</taxon>
    </lineage>
</organism>
<evidence type="ECO:0000313" key="3">
    <source>
        <dbReference type="Proteomes" id="UP000280792"/>
    </source>
</evidence>
<dbReference type="EMBL" id="QWEZ01000002">
    <property type="protein sequence ID" value="RRJ82895.1"/>
    <property type="molecule type" value="Genomic_DNA"/>
</dbReference>
<proteinExistence type="predicted"/>
<comment type="caution">
    <text evidence="2">The sequence shown here is derived from an EMBL/GenBank/DDBJ whole genome shotgun (WGS) entry which is preliminary data.</text>
</comment>
<keyword evidence="3" id="KW-1185">Reference proteome</keyword>